<name>A0A6L2MBI4_TANCI</name>
<dbReference type="AlphaFoldDB" id="A0A6L2MBI4"/>
<comment type="caution">
    <text evidence="3">The sequence shown here is derived from an EMBL/GenBank/DDBJ whole genome shotgun (WGS) entry which is preliminary data.</text>
</comment>
<keyword evidence="2" id="KW-1133">Transmembrane helix</keyword>
<evidence type="ECO:0000256" key="2">
    <source>
        <dbReference type="SAM" id="Phobius"/>
    </source>
</evidence>
<protein>
    <recommendedName>
        <fullName evidence="4">Transposase (Putative), gypsy type</fullName>
    </recommendedName>
</protein>
<reference evidence="3" key="1">
    <citation type="journal article" date="2019" name="Sci. Rep.">
        <title>Draft genome of Tanacetum cinerariifolium, the natural source of mosquito coil.</title>
        <authorList>
            <person name="Yamashiro T."/>
            <person name="Shiraishi A."/>
            <person name="Satake H."/>
            <person name="Nakayama K."/>
        </authorList>
    </citation>
    <scope>NUCLEOTIDE SEQUENCE</scope>
</reference>
<gene>
    <name evidence="3" type="ORF">Tci_042585</name>
</gene>
<feature type="region of interest" description="Disordered" evidence="1">
    <location>
        <begin position="362"/>
        <end position="392"/>
    </location>
</feature>
<evidence type="ECO:0008006" key="4">
    <source>
        <dbReference type="Google" id="ProtNLM"/>
    </source>
</evidence>
<feature type="transmembrane region" description="Helical" evidence="2">
    <location>
        <begin position="67"/>
        <end position="87"/>
    </location>
</feature>
<organism evidence="3">
    <name type="scientific">Tanacetum cinerariifolium</name>
    <name type="common">Dalmatian daisy</name>
    <name type="synonym">Chrysanthemum cinerariifolium</name>
    <dbReference type="NCBI Taxonomy" id="118510"/>
    <lineage>
        <taxon>Eukaryota</taxon>
        <taxon>Viridiplantae</taxon>
        <taxon>Streptophyta</taxon>
        <taxon>Embryophyta</taxon>
        <taxon>Tracheophyta</taxon>
        <taxon>Spermatophyta</taxon>
        <taxon>Magnoliopsida</taxon>
        <taxon>eudicotyledons</taxon>
        <taxon>Gunneridae</taxon>
        <taxon>Pentapetalae</taxon>
        <taxon>asterids</taxon>
        <taxon>campanulids</taxon>
        <taxon>Asterales</taxon>
        <taxon>Asteraceae</taxon>
        <taxon>Asteroideae</taxon>
        <taxon>Anthemideae</taxon>
        <taxon>Anthemidinae</taxon>
        <taxon>Tanacetum</taxon>
    </lineage>
</organism>
<evidence type="ECO:0000313" key="3">
    <source>
        <dbReference type="EMBL" id="GEU70607.1"/>
    </source>
</evidence>
<accession>A0A6L2MBI4</accession>
<dbReference type="EMBL" id="BKCJ010006146">
    <property type="protein sequence ID" value="GEU70607.1"/>
    <property type="molecule type" value="Genomic_DNA"/>
</dbReference>
<proteinExistence type="predicted"/>
<feature type="compositionally biased region" description="Polar residues" evidence="1">
    <location>
        <begin position="368"/>
        <end position="378"/>
    </location>
</feature>
<keyword evidence="2" id="KW-0812">Transmembrane</keyword>
<feature type="region of interest" description="Disordered" evidence="1">
    <location>
        <begin position="296"/>
        <end position="335"/>
    </location>
</feature>
<keyword evidence="2" id="KW-0472">Membrane</keyword>
<sequence>MDGVISCRYGSGSGPPLGRFERWAWALCGGSCFANHPNHSYPLVLTVRWEVWTRVLILFIKVSVWEWVRFPLFSLFVSLLIMVVYTINNVKSVLTQIDLDLFCATYNISADLGPELPGVKDTIKDSPEGKIGIYTRLIEFANFPMKVSHFEIMCRVLGHQPSLGLERSLFWIDASVCPIFVPWNNDVSVKKDPLPSYDIVDFGLLEKLDYNHTLIRKYPKTFLCLVGLSRSFSDPTSSPTLLYRDKSETTDMVVNPSPQTICLVTYTITDEINVHSGKNKSKVGASVVPPPVKKARTAADSRAKEFVSSSVTPTLKRDSEDESVSNYDDNDVSLVPSVPENADIVATELAGETHGSSVLMTEVGGSSIPKNETGTSSVAPKRGSHDVTNSARMDDPIMCRNLVDHVPPQGYWASLRNLNDADFLDRVNLNYAQHVCMVFELLLRYEHKITVREKFEKKFTGSSEVIEQKEAKIVKLNSKLEKANGEAADVVEVRKKVFELEVRDSLEERILELEAGCGLMGGQVKGEAKLKEQFMVVQDDLVLCLADRSSALDACIFELSYHVDSKLYPHMLTANVGRRWVIGHSLRLDFMKCRESVEYQTALGKIVSLTIYQGIRQGLKARINHGKAALTRCRKVILGEALEASRAHAQEHKWAASLSFVVVFQDQWTFISYVAVVTPLNSITVEDYIISDVSILRTVMESGP</sequence>
<feature type="compositionally biased region" description="Acidic residues" evidence="1">
    <location>
        <begin position="320"/>
        <end position="331"/>
    </location>
</feature>
<evidence type="ECO:0000256" key="1">
    <source>
        <dbReference type="SAM" id="MobiDB-lite"/>
    </source>
</evidence>